<dbReference type="EMBL" id="JAPKNK010000001">
    <property type="protein sequence ID" value="MCX5568183.1"/>
    <property type="molecule type" value="Genomic_DNA"/>
</dbReference>
<evidence type="ECO:0000313" key="1">
    <source>
        <dbReference type="EMBL" id="MCX5568183.1"/>
    </source>
</evidence>
<dbReference type="RefSeq" id="WP_266337138.1">
    <property type="nucleotide sequence ID" value="NZ_JAPKNK010000001.1"/>
</dbReference>
<comment type="caution">
    <text evidence="1">The sequence shown here is derived from an EMBL/GenBank/DDBJ whole genome shotgun (WGS) entry which is preliminary data.</text>
</comment>
<name>A0A9X3E1T6_9HYPH</name>
<protein>
    <submittedName>
        <fullName evidence="1">Uncharacterized protein</fullName>
    </submittedName>
</protein>
<sequence length="56" mass="6121">MKRFSGEAFAQAEARRLREAGIVAHVEFSPRNGADDNPFVVVKKSPNVARPKPVGD</sequence>
<organism evidence="1 2">
    <name type="scientific">Kaistia nematophila</name>
    <dbReference type="NCBI Taxonomy" id="2994654"/>
    <lineage>
        <taxon>Bacteria</taxon>
        <taxon>Pseudomonadati</taxon>
        <taxon>Pseudomonadota</taxon>
        <taxon>Alphaproteobacteria</taxon>
        <taxon>Hyphomicrobiales</taxon>
        <taxon>Kaistiaceae</taxon>
        <taxon>Kaistia</taxon>
    </lineage>
</organism>
<dbReference type="Proteomes" id="UP001144805">
    <property type="component" value="Unassembled WGS sequence"/>
</dbReference>
<evidence type="ECO:0000313" key="2">
    <source>
        <dbReference type="Proteomes" id="UP001144805"/>
    </source>
</evidence>
<gene>
    <name evidence="1" type="ORF">OSH07_03155</name>
</gene>
<accession>A0A9X3E1T6</accession>
<dbReference type="AlphaFoldDB" id="A0A9X3E1T6"/>
<reference evidence="1" key="1">
    <citation type="submission" date="2022-11" db="EMBL/GenBank/DDBJ databases">
        <title>Biodiversity and phylogenetic relationships of bacteria.</title>
        <authorList>
            <person name="Machado R.A.R."/>
            <person name="Bhat A."/>
            <person name="Loulou A."/>
            <person name="Kallel S."/>
        </authorList>
    </citation>
    <scope>NUCLEOTIDE SEQUENCE</scope>
    <source>
        <strain evidence="1">K-TC2</strain>
    </source>
</reference>
<proteinExistence type="predicted"/>
<keyword evidence="2" id="KW-1185">Reference proteome</keyword>